<comment type="cofactor">
    <cofactor evidence="8">
        <name>[4Fe-4S] cluster</name>
        <dbReference type="ChEBI" id="CHEBI:49883"/>
    </cofactor>
    <text evidence="8">Binds 2 [4Fe-4S] clusters per subunit.</text>
</comment>
<dbReference type="EMBL" id="JAUDUY010000013">
    <property type="protein sequence ID" value="MDM9632702.1"/>
    <property type="molecule type" value="Genomic_DNA"/>
</dbReference>
<dbReference type="PROSITE" id="PS00198">
    <property type="entry name" value="4FE4S_FER_1"/>
    <property type="match status" value="2"/>
</dbReference>
<reference evidence="10" key="1">
    <citation type="submission" date="2023-06" db="EMBL/GenBank/DDBJ databases">
        <title>Robiginitalea aurantiacus sp. nov. and Algoriphagus sediminis sp. nov., isolated from coastal sediment.</title>
        <authorList>
            <person name="Zhou Z.Y."/>
            <person name="An J."/>
            <person name="Jia Y.W."/>
            <person name="Du Z.J."/>
        </authorList>
    </citation>
    <scope>NUCLEOTIDE SEQUENCE</scope>
    <source>
        <strain evidence="10">M39</strain>
    </source>
</reference>
<dbReference type="Pfam" id="PF13375">
    <property type="entry name" value="RnfC_N"/>
    <property type="match status" value="1"/>
</dbReference>
<feature type="binding site" evidence="8">
    <location>
        <position position="432"/>
    </location>
    <ligand>
        <name>[4Fe-4S] cluster</name>
        <dbReference type="ChEBI" id="CHEBI:49883"/>
        <label>1</label>
    </ligand>
</feature>
<dbReference type="EC" id="7.-.-.-" evidence="8"/>
<keyword evidence="8" id="KW-1278">Translocase</keyword>
<evidence type="ECO:0000256" key="3">
    <source>
        <dbReference type="ARBA" id="ARBA00022723"/>
    </source>
</evidence>
<comment type="subcellular location">
    <subcellularLocation>
        <location evidence="8">Cell membrane</location>
        <topology evidence="8">Peripheral membrane protein</topology>
    </subcellularLocation>
</comment>
<dbReference type="InterPro" id="IPR017900">
    <property type="entry name" value="4Fe4S_Fe_S_CS"/>
</dbReference>
<evidence type="ECO:0000256" key="2">
    <source>
        <dbReference type="ARBA" id="ARBA00022485"/>
    </source>
</evidence>
<protein>
    <recommendedName>
        <fullName evidence="8">Ion-translocating oxidoreductase complex subunit C</fullName>
        <ecNumber evidence="8">7.-.-.-</ecNumber>
    </recommendedName>
    <alternativeName>
        <fullName evidence="8">Rnf electron transport complex subunit C</fullName>
    </alternativeName>
</protein>
<feature type="binding site" evidence="8">
    <location>
        <position position="428"/>
    </location>
    <ligand>
        <name>[4Fe-4S] cluster</name>
        <dbReference type="ChEBI" id="CHEBI:49883"/>
        <label>2</label>
    </ligand>
</feature>
<keyword evidence="8" id="KW-1003">Cell membrane</keyword>
<dbReference type="NCBIfam" id="NF003454">
    <property type="entry name" value="PRK05035.1"/>
    <property type="match status" value="1"/>
</dbReference>
<keyword evidence="1 8" id="KW-0813">Transport</keyword>
<dbReference type="SUPFAM" id="SSF46548">
    <property type="entry name" value="alpha-helical ferredoxin"/>
    <property type="match status" value="1"/>
</dbReference>
<name>A0ABT7WID9_9FLAO</name>
<keyword evidence="6 8" id="KW-0408">Iron</keyword>
<feature type="domain" description="4Fe-4S ferredoxin-type" evidence="9">
    <location>
        <begin position="413"/>
        <end position="442"/>
    </location>
</feature>
<accession>A0ABT7WID9</accession>
<proteinExistence type="inferred from homology"/>
<dbReference type="Pfam" id="PF01512">
    <property type="entry name" value="Complex1_51K"/>
    <property type="match status" value="1"/>
</dbReference>
<dbReference type="PANTHER" id="PTHR43034:SF2">
    <property type="entry name" value="ION-TRANSLOCATING OXIDOREDUCTASE COMPLEX SUBUNIT C"/>
    <property type="match status" value="1"/>
</dbReference>
<feature type="binding site" evidence="8">
    <location>
        <position position="392"/>
    </location>
    <ligand>
        <name>[4Fe-4S] cluster</name>
        <dbReference type="ChEBI" id="CHEBI:49883"/>
        <label>2</label>
    </ligand>
</feature>
<keyword evidence="7 8" id="KW-0411">Iron-sulfur</keyword>
<keyword evidence="5 8" id="KW-0249">Electron transport</keyword>
<keyword evidence="8" id="KW-0472">Membrane</keyword>
<dbReference type="PROSITE" id="PS51379">
    <property type="entry name" value="4FE4S_FER_2"/>
    <property type="match status" value="1"/>
</dbReference>
<keyword evidence="11" id="KW-1185">Reference proteome</keyword>
<evidence type="ECO:0000313" key="11">
    <source>
        <dbReference type="Proteomes" id="UP001174839"/>
    </source>
</evidence>
<feature type="binding site" evidence="8">
    <location>
        <position position="382"/>
    </location>
    <ligand>
        <name>[4Fe-4S] cluster</name>
        <dbReference type="ChEBI" id="CHEBI:49883"/>
        <label>1</label>
    </ligand>
</feature>
<dbReference type="SUPFAM" id="SSF142019">
    <property type="entry name" value="Nqo1 FMN-binding domain-like"/>
    <property type="match status" value="1"/>
</dbReference>
<dbReference type="PANTHER" id="PTHR43034">
    <property type="entry name" value="ION-TRANSLOCATING OXIDOREDUCTASE COMPLEX SUBUNIT C"/>
    <property type="match status" value="1"/>
</dbReference>
<evidence type="ECO:0000313" key="10">
    <source>
        <dbReference type="EMBL" id="MDM9632702.1"/>
    </source>
</evidence>
<dbReference type="HAMAP" id="MF_00461">
    <property type="entry name" value="RsxC_RnfC"/>
    <property type="match status" value="1"/>
</dbReference>
<dbReference type="InterPro" id="IPR009051">
    <property type="entry name" value="Helical_ferredxn"/>
</dbReference>
<dbReference type="InterPro" id="IPR010208">
    <property type="entry name" value="Ion_transpt_RnfC/RsxC"/>
</dbReference>
<evidence type="ECO:0000256" key="7">
    <source>
        <dbReference type="ARBA" id="ARBA00023014"/>
    </source>
</evidence>
<dbReference type="Pfam" id="PF12838">
    <property type="entry name" value="Fer4_7"/>
    <property type="match status" value="1"/>
</dbReference>
<gene>
    <name evidence="10" type="primary">rsxC</name>
    <name evidence="8" type="synonym">rnfC</name>
    <name evidence="10" type="ORF">QU605_14585</name>
</gene>
<feature type="binding site" evidence="8">
    <location>
        <position position="422"/>
    </location>
    <ligand>
        <name>[4Fe-4S] cluster</name>
        <dbReference type="ChEBI" id="CHEBI:49883"/>
        <label>2</label>
    </ligand>
</feature>
<feature type="binding site" evidence="8">
    <location>
        <position position="388"/>
    </location>
    <ligand>
        <name>[4Fe-4S] cluster</name>
        <dbReference type="ChEBI" id="CHEBI:49883"/>
        <label>1</label>
    </ligand>
</feature>
<comment type="similarity">
    <text evidence="8">Belongs to the 4Fe4S bacterial-type ferredoxin family. RnfC subfamily.</text>
</comment>
<evidence type="ECO:0000259" key="9">
    <source>
        <dbReference type="PROSITE" id="PS51379"/>
    </source>
</evidence>
<dbReference type="InterPro" id="IPR026902">
    <property type="entry name" value="RnfC_N"/>
</dbReference>
<sequence length="462" mass="50224">MRNTINAKGVMALFNFHKNTFKNGIHPPESKDETRGLPIRQFPFPPVIILPMAQHIGTPSEIVVREGQEVLRGALLAKAVGYLSVPMHAPVSGIIRKIGNVPTISGKMSPGIYLETFPFSTQEVLEGKPIDPDNASAEEILQGIQDAGIVGLGGAAFPTHVKLKVPEGKKCETLIINGIECEPYLTTDHRVMLEQESDIFMGIKYLLKATGAEKAIIGIEANKQDAADHLGRHIPENLPVSIKVLPVKYPQGAEKMLVTSLLQKEVPSQGFPIEVGVVVVNIATTAEIGRLLPHGRGIQERVITIAGPGVKKKGNYRIPVGTPLRFVLEHVGVDEDIKEVYMGGPMMGVAVSNLDISIVKGTSGILVFTGKDVGASDKIYPCIKCGACLDACPILLNPSKLGVLAKFEAYDEMARDFHLMDCFECGSCTYVCPSHIPLVQYFRLAKRVVRKRQAEKKEEVNV</sequence>
<keyword evidence="4 8" id="KW-0677">Repeat</keyword>
<keyword evidence="3 8" id="KW-0479">Metal-binding</keyword>
<dbReference type="InterPro" id="IPR037225">
    <property type="entry name" value="Nuo51_FMN-bd_sf"/>
</dbReference>
<evidence type="ECO:0000256" key="5">
    <source>
        <dbReference type="ARBA" id="ARBA00022982"/>
    </source>
</evidence>
<keyword evidence="2 8" id="KW-0004">4Fe-4S</keyword>
<dbReference type="NCBIfam" id="TIGR01945">
    <property type="entry name" value="rnfC"/>
    <property type="match status" value="1"/>
</dbReference>
<comment type="function">
    <text evidence="8">Part of a membrane-bound complex that couples electron transfer with translocation of ions across the membrane.</text>
</comment>
<dbReference type="RefSeq" id="WP_289726065.1">
    <property type="nucleotide sequence ID" value="NZ_JAUDUY010000013.1"/>
</dbReference>
<feature type="binding site" evidence="8">
    <location>
        <position position="385"/>
    </location>
    <ligand>
        <name>[4Fe-4S] cluster</name>
        <dbReference type="ChEBI" id="CHEBI:49883"/>
        <label>1</label>
    </ligand>
</feature>
<dbReference type="Gene3D" id="3.40.50.11540">
    <property type="entry name" value="NADH-ubiquinone oxidoreductase 51kDa subunit"/>
    <property type="match status" value="1"/>
</dbReference>
<comment type="caution">
    <text evidence="10">The sequence shown here is derived from an EMBL/GenBank/DDBJ whole genome shotgun (WGS) entry which is preliminary data.</text>
</comment>
<evidence type="ECO:0000256" key="4">
    <source>
        <dbReference type="ARBA" id="ARBA00022737"/>
    </source>
</evidence>
<dbReference type="InterPro" id="IPR011538">
    <property type="entry name" value="Nuo51_FMN-bd"/>
</dbReference>
<dbReference type="Proteomes" id="UP001174839">
    <property type="component" value="Unassembled WGS sequence"/>
</dbReference>
<feature type="binding site" evidence="8">
    <location>
        <position position="425"/>
    </location>
    <ligand>
        <name>[4Fe-4S] cluster</name>
        <dbReference type="ChEBI" id="CHEBI:49883"/>
        <label>2</label>
    </ligand>
</feature>
<evidence type="ECO:0000256" key="8">
    <source>
        <dbReference type="HAMAP-Rule" id="MF_00461"/>
    </source>
</evidence>
<dbReference type="Gene3D" id="1.10.1060.10">
    <property type="entry name" value="Alpha-helical ferredoxin"/>
    <property type="match status" value="1"/>
</dbReference>
<dbReference type="InterPro" id="IPR017896">
    <property type="entry name" value="4Fe4S_Fe-S-bd"/>
</dbReference>
<organism evidence="10 11">
    <name type="scientific">Robiginitalea aurantiaca</name>
    <dbReference type="NCBI Taxonomy" id="3056915"/>
    <lineage>
        <taxon>Bacteria</taxon>
        <taxon>Pseudomonadati</taxon>
        <taxon>Bacteroidota</taxon>
        <taxon>Flavobacteriia</taxon>
        <taxon>Flavobacteriales</taxon>
        <taxon>Flavobacteriaceae</taxon>
        <taxon>Robiginitalea</taxon>
    </lineage>
</organism>
<evidence type="ECO:0000256" key="6">
    <source>
        <dbReference type="ARBA" id="ARBA00023004"/>
    </source>
</evidence>
<comment type="subunit">
    <text evidence="8">The complex is composed of six subunits: RnfA, RnfB, RnfC, RnfD, RnfE and RnfG.</text>
</comment>
<evidence type="ECO:0000256" key="1">
    <source>
        <dbReference type="ARBA" id="ARBA00022448"/>
    </source>
</evidence>